<feature type="chain" id="PRO_5043550056" description="RxLR effector candidate protein" evidence="2">
    <location>
        <begin position="21"/>
        <end position="415"/>
    </location>
</feature>
<keyword evidence="2" id="KW-0732">Signal</keyword>
<dbReference type="AlphaFoldDB" id="A0AAV0UN99"/>
<evidence type="ECO:0008006" key="5">
    <source>
        <dbReference type="Google" id="ProtNLM"/>
    </source>
</evidence>
<dbReference type="EMBL" id="CANTFL010001352">
    <property type="protein sequence ID" value="CAI5737952.1"/>
    <property type="molecule type" value="Genomic_DNA"/>
</dbReference>
<dbReference type="Proteomes" id="UP001162031">
    <property type="component" value="Unassembled WGS sequence"/>
</dbReference>
<evidence type="ECO:0000313" key="4">
    <source>
        <dbReference type="Proteomes" id="UP001162031"/>
    </source>
</evidence>
<keyword evidence="4" id="KW-1185">Reference proteome</keyword>
<organism evidence="3 4">
    <name type="scientific">Hyaloperonospora brassicae</name>
    <name type="common">Brassica downy mildew</name>
    <name type="synonym">Peronospora brassicae</name>
    <dbReference type="NCBI Taxonomy" id="162125"/>
    <lineage>
        <taxon>Eukaryota</taxon>
        <taxon>Sar</taxon>
        <taxon>Stramenopiles</taxon>
        <taxon>Oomycota</taxon>
        <taxon>Peronosporomycetes</taxon>
        <taxon>Peronosporales</taxon>
        <taxon>Peronosporaceae</taxon>
        <taxon>Hyaloperonospora</taxon>
    </lineage>
</organism>
<evidence type="ECO:0000313" key="3">
    <source>
        <dbReference type="EMBL" id="CAI5737952.1"/>
    </source>
</evidence>
<evidence type="ECO:0000256" key="2">
    <source>
        <dbReference type="SAM" id="SignalP"/>
    </source>
</evidence>
<proteinExistence type="predicted"/>
<evidence type="ECO:0000256" key="1">
    <source>
        <dbReference type="SAM" id="MobiDB-lite"/>
    </source>
</evidence>
<accession>A0AAV0UN99</accession>
<name>A0AAV0UN99_HYABA</name>
<reference evidence="3" key="1">
    <citation type="submission" date="2022-12" db="EMBL/GenBank/DDBJ databases">
        <authorList>
            <person name="Webb A."/>
        </authorList>
    </citation>
    <scope>NUCLEOTIDE SEQUENCE</scope>
    <source>
        <strain evidence="3">Hp1</strain>
    </source>
</reference>
<feature type="region of interest" description="Disordered" evidence="1">
    <location>
        <begin position="46"/>
        <end position="69"/>
    </location>
</feature>
<feature type="signal peptide" evidence="2">
    <location>
        <begin position="1"/>
        <end position="20"/>
    </location>
</feature>
<comment type="caution">
    <text evidence="3">The sequence shown here is derived from an EMBL/GenBank/DDBJ whole genome shotgun (WGS) entry which is preliminary data.</text>
</comment>
<gene>
    <name evidence="3" type="ORF">HBR001_LOCUS7325</name>
</gene>
<sequence length="415" mass="47834">MRLLWPYYFAVCTVLLHTRAESVTSSGMRTYAAARNLSSLPPFVAKTESVEPERSAQQDSMEDTVYGEHRQQDEARAGMWNSLVDARDVLGIKHVLEGQLHANTALTASAVEEKIDEVVTYARLHQRFSEADKPGHSFRNDDFIKKVRQSGQEKVMAKYFLWLRGTPLKSRAESVQRGILAECPEVSPLVFEVWLEAGVGPVDAYHMMNIPSGGSWKGAGGIESSLLASYHMLEKWMHYMELRRDRGLAYSIMEEAKVLQIGREPVDVVRFLTWLRSNQEMRKLASMMLRRLAKDDLDRGGNLQQLFDVWLDFNVNPKDVYPLMSMIRKSYFTKPTYANKKIISFNRLKRWLDYVDKYRLTNFDFGDDRVIDVLLDERQKVEVERFVEWLGEGHDMTDRAPLLQKELASRLPATP</sequence>
<protein>
    <recommendedName>
        <fullName evidence="5">RxLR effector candidate protein</fullName>
    </recommendedName>
</protein>